<name>A0A285NVB0_NATPI</name>
<dbReference type="InterPro" id="IPR055709">
    <property type="entry name" value="DUF7285"/>
</dbReference>
<dbReference type="Proteomes" id="UP000219453">
    <property type="component" value="Unassembled WGS sequence"/>
</dbReference>
<reference evidence="1 2" key="1">
    <citation type="submission" date="2017-09" db="EMBL/GenBank/DDBJ databases">
        <authorList>
            <person name="Ehlers B."/>
            <person name="Leendertz F.H."/>
        </authorList>
    </citation>
    <scope>NUCLEOTIDE SEQUENCE [LARGE SCALE GENOMIC DNA]</scope>
    <source>
        <strain evidence="1 2">DSM 27208</strain>
    </source>
</reference>
<dbReference type="OrthoDB" id="308110at2157"/>
<dbReference type="Pfam" id="PF23956">
    <property type="entry name" value="DUF7285"/>
    <property type="match status" value="1"/>
</dbReference>
<dbReference type="AlphaFoldDB" id="A0A285NVB0"/>
<organism evidence="1 2">
    <name type="scientific">Natronoarchaeum philippinense</name>
    <dbReference type="NCBI Taxonomy" id="558529"/>
    <lineage>
        <taxon>Archaea</taxon>
        <taxon>Methanobacteriati</taxon>
        <taxon>Methanobacteriota</taxon>
        <taxon>Stenosarchaea group</taxon>
        <taxon>Halobacteria</taxon>
        <taxon>Halobacteriales</taxon>
        <taxon>Natronoarchaeaceae</taxon>
    </lineage>
</organism>
<protein>
    <submittedName>
        <fullName evidence="1">Uncharacterized protein</fullName>
    </submittedName>
</protein>
<dbReference type="EMBL" id="OBEJ01000002">
    <property type="protein sequence ID" value="SNZ12957.1"/>
    <property type="molecule type" value="Genomic_DNA"/>
</dbReference>
<evidence type="ECO:0000313" key="1">
    <source>
        <dbReference type="EMBL" id="SNZ12957.1"/>
    </source>
</evidence>
<gene>
    <name evidence="1" type="ORF">SAMN06269185_1995</name>
</gene>
<keyword evidence="2" id="KW-1185">Reference proteome</keyword>
<dbReference type="RefSeq" id="WP_097008908.1">
    <property type="nucleotide sequence ID" value="NZ_OBEJ01000002.1"/>
</dbReference>
<evidence type="ECO:0000313" key="2">
    <source>
        <dbReference type="Proteomes" id="UP000219453"/>
    </source>
</evidence>
<sequence length="133" mass="13782">MPDTRGAVMPIPALLAAAVVCLAVSLYATTLLDRSPGPERSIVEPATSDALERASDGGVVVPDRLDASVATVPGGYEANVSLRVGGRRWSAGPTPPVETDPAARDARTASRLVSVRVGSGRIRTGTFETVIWS</sequence>
<proteinExistence type="predicted"/>
<accession>A0A285NVB0</accession>